<dbReference type="PANTHER" id="PTHR30085">
    <property type="entry name" value="AMINO ACID ABC TRANSPORTER PERMEASE"/>
    <property type="match status" value="1"/>
</dbReference>
<dbReference type="AlphaFoldDB" id="A0A1K2HV47"/>
<dbReference type="EMBL" id="FPKU01000001">
    <property type="protein sequence ID" value="SFZ82479.1"/>
    <property type="molecule type" value="Genomic_DNA"/>
</dbReference>
<dbReference type="Proteomes" id="UP000183447">
    <property type="component" value="Unassembled WGS sequence"/>
</dbReference>
<keyword evidence="7" id="KW-1185">Reference proteome</keyword>
<gene>
    <name evidence="6" type="ORF">SAMN02983003_1100</name>
</gene>
<evidence type="ECO:0000256" key="3">
    <source>
        <dbReference type="ARBA" id="ARBA00022729"/>
    </source>
</evidence>
<name>A0A1K2HV47_9HYPH</name>
<dbReference type="InterPro" id="IPR001638">
    <property type="entry name" value="Solute-binding_3/MltF_N"/>
</dbReference>
<evidence type="ECO:0000256" key="2">
    <source>
        <dbReference type="ARBA" id="ARBA00022448"/>
    </source>
</evidence>
<dbReference type="PANTHER" id="PTHR30085:SF7">
    <property type="entry name" value="AMINO-ACID ABC TRANSPORTER-BINDING PROTEIN YHDW-RELATED"/>
    <property type="match status" value="1"/>
</dbReference>
<dbReference type="Pfam" id="PF00497">
    <property type="entry name" value="SBP_bac_3"/>
    <property type="match status" value="1"/>
</dbReference>
<dbReference type="SMART" id="SM00062">
    <property type="entry name" value="PBPb"/>
    <property type="match status" value="1"/>
</dbReference>
<evidence type="ECO:0000313" key="6">
    <source>
        <dbReference type="EMBL" id="SFZ82479.1"/>
    </source>
</evidence>
<dbReference type="GO" id="GO:0006865">
    <property type="term" value="P:amino acid transport"/>
    <property type="evidence" value="ECO:0007669"/>
    <property type="project" value="TreeGrafter"/>
</dbReference>
<dbReference type="CDD" id="cd13692">
    <property type="entry name" value="PBP2_BztA"/>
    <property type="match status" value="1"/>
</dbReference>
<keyword evidence="3" id="KW-0732">Signal</keyword>
<dbReference type="Gene3D" id="3.40.190.10">
    <property type="entry name" value="Periplasmic binding protein-like II"/>
    <property type="match status" value="2"/>
</dbReference>
<sequence length="363" mass="39911">MQVFLRARLRGLIHPGRVLPAWLMALAMVFASGLFALPARAQVDAMSGLTLETVRARGYLICASTDPLPGFAQLNADGRWTGFDIDFCRAMAAAVFGDPDRMEFRPLRGESRFALLQAGDIDIVVRNAPWTMGRDSRYGATYVGISFFDGQAFMVPQELGAVSAYELDNVKVCVLDGGEELVRLRDFFFTNQVSYEEVLYEDREDLTVAYRTGLCDAVTTAASWLHAIRRSLPEPAAHRILPERISKDAFGPVIREGDAQWFDIVRWVLFALINAEEVGVSSLNIESLTAAKTHSIRRLLGMEGSFGPGLGLSPNFISDVIRAVGNYGEIFNRNFGPDTGAPVVRGQNALWLNGGLLFAPPVE</sequence>
<dbReference type="STRING" id="665118.SAMN02983003_1100"/>
<protein>
    <submittedName>
        <fullName evidence="6">General L-amino acid transport system substrate-binding protein</fullName>
    </submittedName>
</protein>
<comment type="similarity">
    <text evidence="1 4">Belongs to the bacterial solute-binding protein 3 family.</text>
</comment>
<evidence type="ECO:0000313" key="7">
    <source>
        <dbReference type="Proteomes" id="UP000183447"/>
    </source>
</evidence>
<evidence type="ECO:0000259" key="5">
    <source>
        <dbReference type="SMART" id="SM00062"/>
    </source>
</evidence>
<dbReference type="PROSITE" id="PS01039">
    <property type="entry name" value="SBP_BACTERIAL_3"/>
    <property type="match status" value="1"/>
</dbReference>
<dbReference type="OrthoDB" id="9777941at2"/>
<keyword evidence="2" id="KW-0813">Transport</keyword>
<reference evidence="6 7" key="1">
    <citation type="submission" date="2016-11" db="EMBL/GenBank/DDBJ databases">
        <authorList>
            <person name="Jaros S."/>
            <person name="Januszkiewicz K."/>
            <person name="Wedrychowicz H."/>
        </authorList>
    </citation>
    <scope>NUCLEOTIDE SEQUENCE [LARGE SCALE GENOMIC DNA]</scope>
    <source>
        <strain evidence="6 7">ATCC 23634</strain>
    </source>
</reference>
<dbReference type="InterPro" id="IPR051455">
    <property type="entry name" value="Bact_solute-bind_prot3"/>
</dbReference>
<dbReference type="SUPFAM" id="SSF53850">
    <property type="entry name" value="Periplasmic binding protein-like II"/>
    <property type="match status" value="1"/>
</dbReference>
<organism evidence="6 7">
    <name type="scientific">Devosia enhydra</name>
    <dbReference type="NCBI Taxonomy" id="665118"/>
    <lineage>
        <taxon>Bacteria</taxon>
        <taxon>Pseudomonadati</taxon>
        <taxon>Pseudomonadota</taxon>
        <taxon>Alphaproteobacteria</taxon>
        <taxon>Hyphomicrobiales</taxon>
        <taxon>Devosiaceae</taxon>
        <taxon>Devosia</taxon>
    </lineage>
</organism>
<feature type="domain" description="Solute-binding protein family 3/N-terminal" evidence="5">
    <location>
        <begin position="59"/>
        <end position="288"/>
    </location>
</feature>
<accession>A0A1K2HV47</accession>
<dbReference type="RefSeq" id="WP_084603261.1">
    <property type="nucleotide sequence ID" value="NZ_FPKU01000001.1"/>
</dbReference>
<dbReference type="InterPro" id="IPR018313">
    <property type="entry name" value="SBP_3_CS"/>
</dbReference>
<evidence type="ECO:0000256" key="1">
    <source>
        <dbReference type="ARBA" id="ARBA00010333"/>
    </source>
</evidence>
<proteinExistence type="inferred from homology"/>
<evidence type="ECO:0000256" key="4">
    <source>
        <dbReference type="RuleBase" id="RU003744"/>
    </source>
</evidence>